<evidence type="ECO:0000256" key="8">
    <source>
        <dbReference type="SAM" id="Phobius"/>
    </source>
</evidence>
<evidence type="ECO:0000256" key="7">
    <source>
        <dbReference type="SAM" id="MobiDB-lite"/>
    </source>
</evidence>
<feature type="compositionally biased region" description="Polar residues" evidence="7">
    <location>
        <begin position="432"/>
        <end position="443"/>
    </location>
</feature>
<dbReference type="PANTHER" id="PTHR31158:SF1">
    <property type="entry name" value="DOXA1 FACTOR-RELATED"/>
    <property type="match status" value="1"/>
</dbReference>
<dbReference type="GO" id="GO:0005789">
    <property type="term" value="C:endoplasmic reticulum membrane"/>
    <property type="evidence" value="ECO:0007669"/>
    <property type="project" value="InterPro"/>
</dbReference>
<keyword evidence="5 8" id="KW-0472">Membrane</keyword>
<evidence type="ECO:0000256" key="1">
    <source>
        <dbReference type="ARBA" id="ARBA00004141"/>
    </source>
</evidence>
<name>A0A6V7VL33_MELEN</name>
<evidence type="ECO:0000256" key="3">
    <source>
        <dbReference type="ARBA" id="ARBA00022692"/>
    </source>
</evidence>
<keyword evidence="6" id="KW-0325">Glycoprotein</keyword>
<feature type="transmembrane region" description="Helical" evidence="8">
    <location>
        <begin position="268"/>
        <end position="286"/>
    </location>
</feature>
<organism evidence="9 10">
    <name type="scientific">Meloidogyne enterolobii</name>
    <name type="common">Root-knot nematode worm</name>
    <name type="synonym">Meloidogyne mayaguensis</name>
    <dbReference type="NCBI Taxonomy" id="390850"/>
    <lineage>
        <taxon>Eukaryota</taxon>
        <taxon>Metazoa</taxon>
        <taxon>Ecdysozoa</taxon>
        <taxon>Nematoda</taxon>
        <taxon>Chromadorea</taxon>
        <taxon>Rhabditida</taxon>
        <taxon>Tylenchina</taxon>
        <taxon>Tylenchomorpha</taxon>
        <taxon>Tylenchoidea</taxon>
        <taxon>Meloidogynidae</taxon>
        <taxon>Meloidogyninae</taxon>
        <taxon>Meloidogyne</taxon>
    </lineage>
</organism>
<evidence type="ECO:0000313" key="9">
    <source>
        <dbReference type="EMBL" id="CAD2175583.1"/>
    </source>
</evidence>
<dbReference type="PANTHER" id="PTHR31158">
    <property type="entry name" value="DUAL OXIDASE 2"/>
    <property type="match status" value="1"/>
</dbReference>
<feature type="region of interest" description="Disordered" evidence="7">
    <location>
        <begin position="524"/>
        <end position="545"/>
    </location>
</feature>
<evidence type="ECO:0000256" key="4">
    <source>
        <dbReference type="ARBA" id="ARBA00022989"/>
    </source>
</evidence>
<sequence length="545" mass="61848">MSIAWFDAFRENGAPTWYGDNTPTPVLFDLGLAILVWLFATPTIAFILILPGIRRLRALSTFCFLFSMSIGASIALSLNYPGWHYGEIKIFTTLRAHSRQRIEATLGVNVGLTHVNITLISDPQEQLFPLNTTETQQINRELKLPQIAESDISKLLFGNSLNNTNFTLFQNEQIEEEFYSQNSKLIYNERFEFDDVSGMEVGEVLQKGLPFPILRVMEYLSVDRTGFLWGKQYRLAGYYTMAALWLAFALWLLQLIFLCAVPSKFGQISLFCGLTSLFADCVYAWYTPGATDFFLMFPGPINDDSNPQKLHFHLSTCMSSTFVGLLLWLLEEKTSFQLETFFSTYLDGYSKKFKKSEKNSRIWRTINSSSNRLPTPRGSFSSLGRSSQRISGGWKRRRRSLWRQAKPWAAHFHQLFPESRPPRTSIRFGIGTNNSSSQQPSCLTTITTHSSSTPSHQSIDRPSINQNILLNCSKLPQQFEDDFSSQNSSTCSPVFDNTFGDSIDSCSNWRHTEEIVTSANFSEGGREISNNGNELLPDRIAEETV</sequence>
<dbReference type="EMBL" id="CAJEWN010000257">
    <property type="protein sequence ID" value="CAD2175583.1"/>
    <property type="molecule type" value="Genomic_DNA"/>
</dbReference>
<protein>
    <submittedName>
        <fullName evidence="9">Uncharacterized protein</fullName>
    </submittedName>
</protein>
<keyword evidence="3 8" id="KW-0812">Transmembrane</keyword>
<evidence type="ECO:0000256" key="5">
    <source>
        <dbReference type="ARBA" id="ARBA00023136"/>
    </source>
</evidence>
<reference evidence="9 10" key="1">
    <citation type="submission" date="2020-08" db="EMBL/GenBank/DDBJ databases">
        <authorList>
            <person name="Koutsovoulos G."/>
            <person name="Danchin GJ E."/>
        </authorList>
    </citation>
    <scope>NUCLEOTIDE SEQUENCE [LARGE SCALE GENOMIC DNA]</scope>
</reference>
<comment type="caution">
    <text evidence="9">The sequence shown here is derived from an EMBL/GenBank/DDBJ whole genome shotgun (WGS) entry which is preliminary data.</text>
</comment>
<feature type="transmembrane region" description="Helical" evidence="8">
    <location>
        <begin position="30"/>
        <end position="50"/>
    </location>
</feature>
<comment type="similarity">
    <text evidence="2">Belongs to the DUOXA family.</text>
</comment>
<feature type="transmembrane region" description="Helical" evidence="8">
    <location>
        <begin position="62"/>
        <end position="80"/>
    </location>
</feature>
<feature type="region of interest" description="Disordered" evidence="7">
    <location>
        <begin position="432"/>
        <end position="460"/>
    </location>
</feature>
<accession>A0A6V7VL33</accession>
<feature type="compositionally biased region" description="Basic and acidic residues" evidence="7">
    <location>
        <begin position="536"/>
        <end position="545"/>
    </location>
</feature>
<evidence type="ECO:0000256" key="6">
    <source>
        <dbReference type="ARBA" id="ARBA00023180"/>
    </source>
</evidence>
<keyword evidence="4 8" id="KW-1133">Transmembrane helix</keyword>
<dbReference type="Pfam" id="PF10204">
    <property type="entry name" value="DuoxA"/>
    <property type="match status" value="2"/>
</dbReference>
<dbReference type="OrthoDB" id="10042652at2759"/>
<evidence type="ECO:0000256" key="2">
    <source>
        <dbReference type="ARBA" id="ARBA00009816"/>
    </source>
</evidence>
<dbReference type="GO" id="GO:0015031">
    <property type="term" value="P:protein transport"/>
    <property type="evidence" value="ECO:0007669"/>
    <property type="project" value="InterPro"/>
</dbReference>
<evidence type="ECO:0000313" key="10">
    <source>
        <dbReference type="Proteomes" id="UP000580250"/>
    </source>
</evidence>
<feature type="compositionally biased region" description="Low complexity" evidence="7">
    <location>
        <begin position="444"/>
        <end position="457"/>
    </location>
</feature>
<gene>
    <name evidence="9" type="ORF">MENT_LOCUS27320</name>
</gene>
<comment type="subcellular location">
    <subcellularLocation>
        <location evidence="1">Membrane</location>
        <topology evidence="1">Multi-pass membrane protein</topology>
    </subcellularLocation>
</comment>
<proteinExistence type="inferred from homology"/>
<dbReference type="InterPro" id="IPR018469">
    <property type="entry name" value="Dual_oxidase_maturation_fac"/>
</dbReference>
<dbReference type="AlphaFoldDB" id="A0A6V7VL33"/>
<dbReference type="Proteomes" id="UP000580250">
    <property type="component" value="Unassembled WGS sequence"/>
</dbReference>
<feature type="transmembrane region" description="Helical" evidence="8">
    <location>
        <begin position="238"/>
        <end position="261"/>
    </location>
</feature>